<dbReference type="Gene3D" id="3.60.40.10">
    <property type="entry name" value="PPM-type phosphatase domain"/>
    <property type="match status" value="1"/>
</dbReference>
<dbReference type="Pfam" id="PF13672">
    <property type="entry name" value="PP2C_2"/>
    <property type="match status" value="1"/>
</dbReference>
<gene>
    <name evidence="2" type="ORF">MOMUL_14190</name>
</gene>
<dbReference type="InterPro" id="IPR001932">
    <property type="entry name" value="PPM-type_phosphatase-like_dom"/>
</dbReference>
<sequence length="290" mass="32374">MKVIRLEAISLAGSDINEDLYGYDAQAFWVMDGATALVTPYTGDAAAEVCWLINKVDGIIRSGIKERNAALPEIMRMAALTVRRELAGNENRQPWEFPSCSIALVRVNKDFLEYFLLGDVTLAFKSGEELRVISDDAIRKLDAKAIKEKLRFQAEGLTSAAARQAILPILRRHRSLMNTPGGYWIFNGSPEAIKNALTGTIKLGNSSEFILATDGFSRLVDTFHVYPTWSYLFQDLKKSSLSELAGRLRQLEQDDLECLQYPRFSPHDDATALYVELGDEAGRRTSLTSE</sequence>
<protein>
    <recommendedName>
        <fullName evidence="1">PPM-type phosphatase domain-containing protein</fullName>
    </recommendedName>
</protein>
<organism evidence="2 3">
    <name type="scientific">Moorella mulderi DSM 14980</name>
    <dbReference type="NCBI Taxonomy" id="1122241"/>
    <lineage>
        <taxon>Bacteria</taxon>
        <taxon>Bacillati</taxon>
        <taxon>Bacillota</taxon>
        <taxon>Clostridia</taxon>
        <taxon>Neomoorellales</taxon>
        <taxon>Neomoorellaceae</taxon>
        <taxon>Neomoorella</taxon>
    </lineage>
</organism>
<reference evidence="2 3" key="1">
    <citation type="submission" date="2016-02" db="EMBL/GenBank/DDBJ databases">
        <title>Genome sequence of Moorella mulderi DSM 14980.</title>
        <authorList>
            <person name="Poehlein A."/>
            <person name="Daniel R."/>
        </authorList>
    </citation>
    <scope>NUCLEOTIDE SEQUENCE [LARGE SCALE GENOMIC DNA]</scope>
    <source>
        <strain evidence="2 3">DSM 14980</strain>
    </source>
</reference>
<dbReference type="RefSeq" id="WP_062283275.1">
    <property type="nucleotide sequence ID" value="NZ_LTBC01000003.1"/>
</dbReference>
<comment type="caution">
    <text evidence="2">The sequence shown here is derived from an EMBL/GenBank/DDBJ whole genome shotgun (WGS) entry which is preliminary data.</text>
</comment>
<evidence type="ECO:0000313" key="2">
    <source>
        <dbReference type="EMBL" id="KYH32817.1"/>
    </source>
</evidence>
<dbReference type="Proteomes" id="UP000075670">
    <property type="component" value="Unassembled WGS sequence"/>
</dbReference>
<dbReference type="AlphaFoldDB" id="A0A151AZH7"/>
<dbReference type="EMBL" id="LTBC01000003">
    <property type="protein sequence ID" value="KYH32817.1"/>
    <property type="molecule type" value="Genomic_DNA"/>
</dbReference>
<keyword evidence="3" id="KW-1185">Reference proteome</keyword>
<dbReference type="SUPFAM" id="SSF81606">
    <property type="entry name" value="PP2C-like"/>
    <property type="match status" value="1"/>
</dbReference>
<proteinExistence type="predicted"/>
<feature type="domain" description="PPM-type phosphatase" evidence="1">
    <location>
        <begin position="27"/>
        <end position="242"/>
    </location>
</feature>
<evidence type="ECO:0000259" key="1">
    <source>
        <dbReference type="Pfam" id="PF13672"/>
    </source>
</evidence>
<name>A0A151AZH7_9FIRM</name>
<dbReference type="PATRIC" id="fig|1122241.3.peg.1493"/>
<evidence type="ECO:0000313" key="3">
    <source>
        <dbReference type="Proteomes" id="UP000075670"/>
    </source>
</evidence>
<dbReference type="InterPro" id="IPR036457">
    <property type="entry name" value="PPM-type-like_dom_sf"/>
</dbReference>
<dbReference type="OrthoDB" id="1755431at2"/>
<accession>A0A151AZH7</accession>